<organism evidence="9 10">
    <name type="scientific">Pseudidiomarina halophila</name>
    <dbReference type="NCBI Taxonomy" id="1449799"/>
    <lineage>
        <taxon>Bacteria</taxon>
        <taxon>Pseudomonadati</taxon>
        <taxon>Pseudomonadota</taxon>
        <taxon>Gammaproteobacteria</taxon>
        <taxon>Alteromonadales</taxon>
        <taxon>Idiomarinaceae</taxon>
        <taxon>Pseudidiomarina</taxon>
    </lineage>
</organism>
<dbReference type="UniPathway" id="UPA00232"/>
<keyword evidence="5" id="KW-0274">FAD</keyword>
<dbReference type="PANTHER" id="PTHR43876:SF10">
    <property type="entry name" value="3-DEMETHOXYUBIQUINOL 3-HYDROXYLASE"/>
    <property type="match status" value="1"/>
</dbReference>
<protein>
    <submittedName>
        <fullName evidence="9">UbiH/Coq6 family FAD-binding oxidoreductase</fullName>
    </submittedName>
</protein>
<comment type="caution">
    <text evidence="9">The sequence shown here is derived from an EMBL/GenBank/DDBJ whole genome shotgun (WGS) entry which is preliminary data.</text>
</comment>
<dbReference type="Pfam" id="PF01494">
    <property type="entry name" value="FAD_binding_3"/>
    <property type="match status" value="1"/>
</dbReference>
<dbReference type="GO" id="GO:0071949">
    <property type="term" value="F:FAD binding"/>
    <property type="evidence" value="ECO:0007669"/>
    <property type="project" value="InterPro"/>
</dbReference>
<dbReference type="NCBIfam" id="TIGR01988">
    <property type="entry name" value="Ubi-OHases"/>
    <property type="match status" value="1"/>
</dbReference>
<comment type="cofactor">
    <cofactor evidence="1">
        <name>FAD</name>
        <dbReference type="ChEBI" id="CHEBI:57692"/>
    </cofactor>
</comment>
<dbReference type="InterPro" id="IPR051205">
    <property type="entry name" value="UbiH/COQ6_monooxygenase"/>
</dbReference>
<evidence type="ECO:0000256" key="1">
    <source>
        <dbReference type="ARBA" id="ARBA00001974"/>
    </source>
</evidence>
<dbReference type="InterPro" id="IPR036188">
    <property type="entry name" value="FAD/NAD-bd_sf"/>
</dbReference>
<dbReference type="InterPro" id="IPR018168">
    <property type="entry name" value="Ubi_Hdrlase_CS"/>
</dbReference>
<proteinExistence type="inferred from homology"/>
<dbReference type="Gene3D" id="3.50.50.60">
    <property type="entry name" value="FAD/NAD(P)-binding domain"/>
    <property type="match status" value="2"/>
</dbReference>
<comment type="similarity">
    <text evidence="3">Belongs to the UbiH/COQ6 family.</text>
</comment>
<evidence type="ECO:0000256" key="7">
    <source>
        <dbReference type="ARBA" id="ARBA00023033"/>
    </source>
</evidence>
<keyword evidence="4" id="KW-0285">Flavoprotein</keyword>
<keyword evidence="10" id="KW-1185">Reference proteome</keyword>
<gene>
    <name evidence="9" type="ORF">CWI69_01610</name>
</gene>
<feature type="domain" description="FAD-binding" evidence="8">
    <location>
        <begin position="2"/>
        <end position="332"/>
    </location>
</feature>
<dbReference type="GO" id="GO:0008682">
    <property type="term" value="F:3-demethoxyubiquinol 3-hydroxylase activity"/>
    <property type="evidence" value="ECO:0007669"/>
    <property type="project" value="TreeGrafter"/>
</dbReference>
<dbReference type="EMBL" id="PIPW01000001">
    <property type="protein sequence ID" value="RUO54152.1"/>
    <property type="molecule type" value="Genomic_DNA"/>
</dbReference>
<accession>A0A432XZI7</accession>
<dbReference type="OrthoDB" id="9769565at2"/>
<evidence type="ECO:0000256" key="3">
    <source>
        <dbReference type="ARBA" id="ARBA00005349"/>
    </source>
</evidence>
<evidence type="ECO:0000259" key="8">
    <source>
        <dbReference type="Pfam" id="PF01494"/>
    </source>
</evidence>
<dbReference type="PANTHER" id="PTHR43876">
    <property type="entry name" value="UBIQUINONE BIOSYNTHESIS MONOOXYGENASE COQ6, MITOCHONDRIAL"/>
    <property type="match status" value="1"/>
</dbReference>
<keyword evidence="7" id="KW-0503">Monooxygenase</keyword>
<dbReference type="PRINTS" id="PR00420">
    <property type="entry name" value="RNGMNOXGNASE"/>
</dbReference>
<dbReference type="SUPFAM" id="SSF51905">
    <property type="entry name" value="FAD/NAD(P)-binding domain"/>
    <property type="match status" value="1"/>
</dbReference>
<dbReference type="AlphaFoldDB" id="A0A432XZI7"/>
<dbReference type="Proteomes" id="UP000287198">
    <property type="component" value="Unassembled WGS sequence"/>
</dbReference>
<evidence type="ECO:0000313" key="10">
    <source>
        <dbReference type="Proteomes" id="UP000287198"/>
    </source>
</evidence>
<evidence type="ECO:0000256" key="5">
    <source>
        <dbReference type="ARBA" id="ARBA00022827"/>
    </source>
</evidence>
<evidence type="ECO:0000256" key="2">
    <source>
        <dbReference type="ARBA" id="ARBA00004749"/>
    </source>
</evidence>
<dbReference type="InterPro" id="IPR010971">
    <property type="entry name" value="UbiH/COQ6"/>
</dbReference>
<dbReference type="GO" id="GO:0006744">
    <property type="term" value="P:ubiquinone biosynthetic process"/>
    <property type="evidence" value="ECO:0007669"/>
    <property type="project" value="UniProtKB-UniPathway"/>
</dbReference>
<evidence type="ECO:0000313" key="9">
    <source>
        <dbReference type="EMBL" id="RUO54152.1"/>
    </source>
</evidence>
<name>A0A432XZI7_9GAMM</name>
<sequence length="379" mass="41671">MHVVIVGGGLVGAAAAVTAQQAGYRVTLLERGASPLSTPEQAPWDLRISSVHEKNRHWLQRLGVWSRVESSKHLAYDALSVTTRDGLSVTFTAAEVDQPQLGVMVENNALIRAMWHYVAEHSQVELRSDTAVQSYDLSGQQLHFATGEALSYDLLIGADGANSAVARAAGIGMRGWDYDMRCLLAIVETEKPVAPATWEIFREQGPYALLPLDQHRACLIDYRSEQEWRSADEAAIAEGLEQTFAPHIGSFELQRHGSFPLRRQRALRYIDTRGVVLIGDAAHSIHPLAGQGVNLGFADVQELFEQLAQKPLDQALRGYERKQMAVNQQMMRVMDAIHVGFRSEHLAARAAVALGLTAVSKLAPLRKQIIRAAMGDSQI</sequence>
<dbReference type="RefSeq" id="WP_126761284.1">
    <property type="nucleotide sequence ID" value="NZ_JBHLTZ010000004.1"/>
</dbReference>
<evidence type="ECO:0000256" key="6">
    <source>
        <dbReference type="ARBA" id="ARBA00023002"/>
    </source>
</evidence>
<dbReference type="PROSITE" id="PS01304">
    <property type="entry name" value="UBIH"/>
    <property type="match status" value="1"/>
</dbReference>
<reference evidence="10" key="1">
    <citation type="journal article" date="2018" name="Front. Microbiol.">
        <title>Genome-Based Analysis Reveals the Taxonomy and Diversity of the Family Idiomarinaceae.</title>
        <authorList>
            <person name="Liu Y."/>
            <person name="Lai Q."/>
            <person name="Shao Z."/>
        </authorList>
    </citation>
    <scope>NUCLEOTIDE SEQUENCE [LARGE SCALE GENOMIC DNA]</scope>
    <source>
        <strain evidence="10">BH195</strain>
    </source>
</reference>
<comment type="pathway">
    <text evidence="2">Cofactor biosynthesis; ubiquinone biosynthesis.</text>
</comment>
<dbReference type="InterPro" id="IPR002938">
    <property type="entry name" value="FAD-bd"/>
</dbReference>
<evidence type="ECO:0000256" key="4">
    <source>
        <dbReference type="ARBA" id="ARBA00022630"/>
    </source>
</evidence>
<keyword evidence="6" id="KW-0560">Oxidoreductase</keyword>